<dbReference type="SUPFAM" id="SSF54593">
    <property type="entry name" value="Glyoxalase/Bleomycin resistance protein/Dihydroxybiphenyl dioxygenase"/>
    <property type="match status" value="1"/>
</dbReference>
<evidence type="ECO:0000259" key="1">
    <source>
        <dbReference type="PROSITE" id="PS51819"/>
    </source>
</evidence>
<dbReference type="RefSeq" id="WP_344834695.1">
    <property type="nucleotide sequence ID" value="NZ_BAAAUV010000019.1"/>
</dbReference>
<dbReference type="CDD" id="cd07246">
    <property type="entry name" value="VOC_like"/>
    <property type="match status" value="1"/>
</dbReference>
<organism evidence="2 3">
    <name type="scientific">Actinocorallia longicatena</name>
    <dbReference type="NCBI Taxonomy" id="111803"/>
    <lineage>
        <taxon>Bacteria</taxon>
        <taxon>Bacillati</taxon>
        <taxon>Actinomycetota</taxon>
        <taxon>Actinomycetes</taxon>
        <taxon>Streptosporangiales</taxon>
        <taxon>Thermomonosporaceae</taxon>
        <taxon>Actinocorallia</taxon>
    </lineage>
</organism>
<dbReference type="Proteomes" id="UP001501237">
    <property type="component" value="Unassembled WGS sequence"/>
</dbReference>
<dbReference type="Gene3D" id="3.30.720.120">
    <property type="match status" value="1"/>
</dbReference>
<comment type="caution">
    <text evidence="2">The sequence shown here is derived from an EMBL/GenBank/DDBJ whole genome shotgun (WGS) entry which is preliminary data.</text>
</comment>
<proteinExistence type="predicted"/>
<dbReference type="PROSITE" id="PS51819">
    <property type="entry name" value="VOC"/>
    <property type="match status" value="1"/>
</dbReference>
<dbReference type="Pfam" id="PF00903">
    <property type="entry name" value="Glyoxalase"/>
    <property type="match status" value="1"/>
</dbReference>
<dbReference type="InterPro" id="IPR037523">
    <property type="entry name" value="VOC_core"/>
</dbReference>
<name>A0ABP6QH40_9ACTN</name>
<sequence length="155" mass="16898">MTDKTPAPAGSQRLVTFFVVQEAAKAITFYEEVFGARTLDRFDLPDGTVSHAELELGGSRFQLSDPIDVPGLHHPLKDGNVFTMTFWTPDPDGVFAKAVAGGATVMSEVADVFSGDRMGVIRCPYGIRWCIARHDRDVPPEEIAAAAQAWMEENA</sequence>
<evidence type="ECO:0000313" key="3">
    <source>
        <dbReference type="Proteomes" id="UP001501237"/>
    </source>
</evidence>
<evidence type="ECO:0000313" key="2">
    <source>
        <dbReference type="EMBL" id="GAA3228948.1"/>
    </source>
</evidence>
<dbReference type="InterPro" id="IPR029068">
    <property type="entry name" value="Glyas_Bleomycin-R_OHBP_Dase"/>
</dbReference>
<dbReference type="PANTHER" id="PTHR34109">
    <property type="entry name" value="BNAUNNG04460D PROTEIN-RELATED"/>
    <property type="match status" value="1"/>
</dbReference>
<dbReference type="PANTHER" id="PTHR34109:SF1">
    <property type="entry name" value="VOC DOMAIN-CONTAINING PROTEIN"/>
    <property type="match status" value="1"/>
</dbReference>
<keyword evidence="3" id="KW-1185">Reference proteome</keyword>
<dbReference type="EMBL" id="BAAAUV010000019">
    <property type="protein sequence ID" value="GAA3228948.1"/>
    <property type="molecule type" value="Genomic_DNA"/>
</dbReference>
<protein>
    <submittedName>
        <fullName evidence="2">VOC family protein</fullName>
    </submittedName>
</protein>
<gene>
    <name evidence="2" type="ORF">GCM10010468_58580</name>
</gene>
<reference evidence="3" key="1">
    <citation type="journal article" date="2019" name="Int. J. Syst. Evol. Microbiol.">
        <title>The Global Catalogue of Microorganisms (GCM) 10K type strain sequencing project: providing services to taxonomists for standard genome sequencing and annotation.</title>
        <authorList>
            <consortium name="The Broad Institute Genomics Platform"/>
            <consortium name="The Broad Institute Genome Sequencing Center for Infectious Disease"/>
            <person name="Wu L."/>
            <person name="Ma J."/>
        </authorList>
    </citation>
    <scope>NUCLEOTIDE SEQUENCE [LARGE SCALE GENOMIC DNA]</scope>
    <source>
        <strain evidence="3">JCM 9377</strain>
    </source>
</reference>
<dbReference type="InterPro" id="IPR004360">
    <property type="entry name" value="Glyas_Fos-R_dOase_dom"/>
</dbReference>
<accession>A0ABP6QH40</accession>
<dbReference type="Gene3D" id="3.30.720.110">
    <property type="match status" value="1"/>
</dbReference>
<feature type="domain" description="VOC" evidence="1">
    <location>
        <begin position="10"/>
        <end position="134"/>
    </location>
</feature>